<dbReference type="InterPro" id="IPR023130">
    <property type="entry name" value="Ta0600-like_sf"/>
</dbReference>
<keyword evidence="1" id="KW-0614">Plasmid</keyword>
<proteinExistence type="predicted"/>
<dbReference type="Gene3D" id="1.20.1440.50">
    <property type="entry name" value="Ta0600-like"/>
    <property type="match status" value="1"/>
</dbReference>
<accession>A0A0H5QMU0</accession>
<dbReference type="AlphaFoldDB" id="A0A0H5QMU0"/>
<dbReference type="GO" id="GO:0030153">
    <property type="term" value="P:bacteriocin immunity"/>
    <property type="evidence" value="ECO:0007669"/>
    <property type="project" value="InterPro"/>
</dbReference>
<dbReference type="Pfam" id="PF08951">
    <property type="entry name" value="EntA_Immun"/>
    <property type="match status" value="1"/>
</dbReference>
<evidence type="ECO:0008006" key="2">
    <source>
        <dbReference type="Google" id="ProtNLM"/>
    </source>
</evidence>
<dbReference type="EMBL" id="LN853929">
    <property type="protein sequence ID" value="CRY97092.1"/>
    <property type="molecule type" value="Genomic_DNA"/>
</dbReference>
<reference evidence="1" key="2">
    <citation type="submission" date="2015-07" db="EMBL/GenBank/DDBJ databases">
        <title>Plasmids, circular viruses and viroids from rat gut.</title>
        <authorList>
            <person name="Jorgensen T.J."/>
            <person name="Hansen M.A."/>
            <person name="Xu Z."/>
            <person name="Tabak M.A."/>
            <person name="Sorensen S.J."/>
            <person name="Hansen L.H."/>
        </authorList>
    </citation>
    <scope>NUCLEOTIDE SEQUENCE</scope>
    <source>
        <plasmid evidence="1">pRGFK1368</plasmid>
    </source>
</reference>
<protein>
    <recommendedName>
        <fullName evidence="2">Bacteriocin immunity protein</fullName>
    </recommendedName>
</protein>
<geneLocation type="plasmid" evidence="1">
    <name>pRGFK1368</name>
</geneLocation>
<organism evidence="1">
    <name type="scientific">uncultured prokaryote</name>
    <dbReference type="NCBI Taxonomy" id="198431"/>
    <lineage>
        <taxon>unclassified sequences</taxon>
        <taxon>environmental samples</taxon>
    </lineage>
</organism>
<evidence type="ECO:0000313" key="1">
    <source>
        <dbReference type="EMBL" id="CRY97092.1"/>
    </source>
</evidence>
<sequence>MDHGHKDLSTISTLISELPKTKKFKEESDFKALYLYLKNELQGDYIPVIINNMAKKISSYLMTHNYSAPKELLDLQKELLKLNTKQNSLRHLPFLFNIY</sequence>
<dbReference type="SUPFAM" id="SSF109797">
    <property type="entry name" value="Bacteriocin immunity protein-like"/>
    <property type="match status" value="1"/>
</dbReference>
<reference evidence="1" key="1">
    <citation type="submission" date="2015-06" db="EMBL/GenBank/DDBJ databases">
        <authorList>
            <person name="Joergensen T."/>
        </authorList>
    </citation>
    <scope>NUCLEOTIDE SEQUENCE</scope>
    <source>
        <plasmid evidence="1">pRGFK1368</plasmid>
    </source>
</reference>
<name>A0A0H5QMU0_9ZZZZ</name>
<dbReference type="InterPro" id="IPR015046">
    <property type="entry name" value="LciA_Immunity-like"/>
</dbReference>